<evidence type="ECO:0000313" key="2">
    <source>
        <dbReference type="EMBL" id="AEX86468.1"/>
    </source>
</evidence>
<gene>
    <name evidence="2" type="ordered locus">Marpi_2093</name>
</gene>
<keyword evidence="1" id="KW-0472">Membrane</keyword>
<feature type="transmembrane region" description="Helical" evidence="1">
    <location>
        <begin position="7"/>
        <end position="27"/>
    </location>
</feature>
<dbReference type="KEGG" id="mpz:Marpi_2093"/>
<dbReference type="EMBL" id="CP003257">
    <property type="protein sequence ID" value="AEX86468.1"/>
    <property type="molecule type" value="Genomic_DNA"/>
</dbReference>
<feature type="transmembrane region" description="Helical" evidence="1">
    <location>
        <begin position="91"/>
        <end position="108"/>
    </location>
</feature>
<organism evidence="2 3">
    <name type="scientific">Marinitoga piezophila (strain DSM 14283 / JCM 11233 / KA3)</name>
    <dbReference type="NCBI Taxonomy" id="443254"/>
    <lineage>
        <taxon>Bacteria</taxon>
        <taxon>Thermotogati</taxon>
        <taxon>Thermotogota</taxon>
        <taxon>Thermotogae</taxon>
        <taxon>Petrotogales</taxon>
        <taxon>Petrotogaceae</taxon>
        <taxon>Marinitoga</taxon>
    </lineage>
</organism>
<name>H2J7H5_MARPK</name>
<feature type="transmembrane region" description="Helical" evidence="1">
    <location>
        <begin position="39"/>
        <end position="56"/>
    </location>
</feature>
<evidence type="ECO:0000313" key="3">
    <source>
        <dbReference type="Proteomes" id="UP000007161"/>
    </source>
</evidence>
<sequence>MKHLRKMLKSIESLLYILIISSIFWFFSIKNSIENNNNNIVNFILVYLMFIIIFEIGRRVDFQWKTTFFKILITTIIVFGFGYIIGISLKVRFDIAFILAFSDLFLCYKIKDDKNLSK</sequence>
<dbReference type="RefSeq" id="WP_014297538.1">
    <property type="nucleotide sequence ID" value="NC_016751.1"/>
</dbReference>
<reference evidence="2 3" key="1">
    <citation type="journal article" date="2012" name="J. Bacteriol.">
        <title>Complete Genome Sequence of the Thermophilic, Piezophilic, Heterotrophic Bacterium Marinitoga piezophila KA3.</title>
        <authorList>
            <person name="Lucas S."/>
            <person name="Han J."/>
            <person name="Lapidus A."/>
            <person name="Cheng J.F."/>
            <person name="Goodwin L.A."/>
            <person name="Pitluck S."/>
            <person name="Peters L."/>
            <person name="Mikhailova N."/>
            <person name="Teshima H."/>
            <person name="Detter J.C."/>
            <person name="Han C."/>
            <person name="Tapia R."/>
            <person name="Land M."/>
            <person name="Hauser L."/>
            <person name="Kyrpides N.C."/>
            <person name="Ivanova N."/>
            <person name="Pagani I."/>
            <person name="Vannier P."/>
            <person name="Oger P."/>
            <person name="Bartlett D.H."/>
            <person name="Noll K.M."/>
            <person name="Woyke T."/>
            <person name="Jebbar M."/>
        </authorList>
    </citation>
    <scope>NUCLEOTIDE SEQUENCE [LARGE SCALE GENOMIC DNA]</scope>
    <source>
        <strain evidence="3">DSM 14283 / JCM 11233 / KA3</strain>
    </source>
</reference>
<keyword evidence="3" id="KW-1185">Reference proteome</keyword>
<accession>H2J7H5</accession>
<dbReference type="Proteomes" id="UP000007161">
    <property type="component" value="Chromosome"/>
</dbReference>
<keyword evidence="1" id="KW-1133">Transmembrane helix</keyword>
<protein>
    <submittedName>
        <fullName evidence="2">Uncharacterized protein</fullName>
    </submittedName>
</protein>
<evidence type="ECO:0000256" key="1">
    <source>
        <dbReference type="SAM" id="Phobius"/>
    </source>
</evidence>
<keyword evidence="1" id="KW-0812">Transmembrane</keyword>
<dbReference type="HOGENOM" id="CLU_2070289_0_0_0"/>
<dbReference type="AlphaFoldDB" id="H2J7H5"/>
<proteinExistence type="predicted"/>
<feature type="transmembrane region" description="Helical" evidence="1">
    <location>
        <begin position="68"/>
        <end position="85"/>
    </location>
</feature>
<reference evidence="3" key="2">
    <citation type="submission" date="2012-01" db="EMBL/GenBank/DDBJ databases">
        <title>Complete sequence of chromosome of Marinitoga piezophila KA3.</title>
        <authorList>
            <person name="Lucas S."/>
            <person name="Han J."/>
            <person name="Lapidus A."/>
            <person name="Cheng J.-F."/>
            <person name="Goodwin L."/>
            <person name="Pitluck S."/>
            <person name="Peters L."/>
            <person name="Mikhailova N."/>
            <person name="Teshima H."/>
            <person name="Detter J.C."/>
            <person name="Han C."/>
            <person name="Tapia R."/>
            <person name="Land M."/>
            <person name="Hauser L."/>
            <person name="Kyrpides N."/>
            <person name="Ivanova N."/>
            <person name="Pagani I."/>
            <person name="Jebbar M."/>
            <person name="Vannier P."/>
            <person name="Oger P."/>
            <person name="Cario A."/>
            <person name="Bartlett D."/>
            <person name="Noll K.M."/>
            <person name="Woyke T."/>
        </authorList>
    </citation>
    <scope>NUCLEOTIDE SEQUENCE [LARGE SCALE GENOMIC DNA]</scope>
    <source>
        <strain evidence="3">DSM 14283 / JCM 11233 / KA3</strain>
    </source>
</reference>